<keyword evidence="1" id="KW-1133">Transmembrane helix</keyword>
<gene>
    <name evidence="2" type="ORF">SAMN05443547_0653</name>
</gene>
<protein>
    <submittedName>
        <fullName evidence="2">Uncharacterized protein</fullName>
    </submittedName>
</protein>
<dbReference type="EMBL" id="FRYK01000001">
    <property type="protein sequence ID" value="SHO72322.1"/>
    <property type="molecule type" value="Genomic_DNA"/>
</dbReference>
<evidence type="ECO:0000313" key="3">
    <source>
        <dbReference type="Proteomes" id="UP000184611"/>
    </source>
</evidence>
<organism evidence="2 3">
    <name type="scientific">Flavobacterium cucumis</name>
    <dbReference type="NCBI Taxonomy" id="416016"/>
    <lineage>
        <taxon>Bacteria</taxon>
        <taxon>Pseudomonadati</taxon>
        <taxon>Bacteroidota</taxon>
        <taxon>Flavobacteriia</taxon>
        <taxon>Flavobacteriales</taxon>
        <taxon>Flavobacteriaceae</taxon>
        <taxon>Flavobacterium</taxon>
    </lineage>
</organism>
<dbReference type="AlphaFoldDB" id="A0A1M7ZTX9"/>
<sequence>MYSILFLAAAFIYFKFHKWWLNKRKEKEEVLNKDFKKVGIVKDWIIIGLCLITSVIYFIEFLLE</sequence>
<feature type="transmembrane region" description="Helical" evidence="1">
    <location>
        <begin position="44"/>
        <end position="63"/>
    </location>
</feature>
<dbReference type="STRING" id="416016.SAMN05443547_0653"/>
<keyword evidence="1" id="KW-0812">Transmembrane</keyword>
<evidence type="ECO:0000256" key="1">
    <source>
        <dbReference type="SAM" id="Phobius"/>
    </source>
</evidence>
<name>A0A1M7ZTX9_9FLAO</name>
<reference evidence="3" key="1">
    <citation type="submission" date="2016-12" db="EMBL/GenBank/DDBJ databases">
        <authorList>
            <person name="Varghese N."/>
            <person name="Submissions S."/>
        </authorList>
    </citation>
    <scope>NUCLEOTIDE SEQUENCE [LARGE SCALE GENOMIC DNA]</scope>
    <source>
        <strain evidence="3">DSM 18830</strain>
    </source>
</reference>
<evidence type="ECO:0000313" key="2">
    <source>
        <dbReference type="EMBL" id="SHO72322.1"/>
    </source>
</evidence>
<keyword evidence="3" id="KW-1185">Reference proteome</keyword>
<accession>A0A1M7ZTX9</accession>
<keyword evidence="1" id="KW-0472">Membrane</keyword>
<dbReference type="Proteomes" id="UP000184611">
    <property type="component" value="Unassembled WGS sequence"/>
</dbReference>
<proteinExistence type="predicted"/>